<reference evidence="1" key="1">
    <citation type="journal article" date="2015" name="Nature">
        <title>Complex archaea that bridge the gap between prokaryotes and eukaryotes.</title>
        <authorList>
            <person name="Spang A."/>
            <person name="Saw J.H."/>
            <person name="Jorgensen S.L."/>
            <person name="Zaremba-Niedzwiedzka K."/>
            <person name="Martijn J."/>
            <person name="Lind A.E."/>
            <person name="van Eijk R."/>
            <person name="Schleper C."/>
            <person name="Guy L."/>
            <person name="Ettema T.J."/>
        </authorList>
    </citation>
    <scope>NUCLEOTIDE SEQUENCE</scope>
</reference>
<gene>
    <name evidence="1" type="ORF">LCGC14_1774190</name>
</gene>
<organism evidence="1">
    <name type="scientific">marine sediment metagenome</name>
    <dbReference type="NCBI Taxonomy" id="412755"/>
    <lineage>
        <taxon>unclassified sequences</taxon>
        <taxon>metagenomes</taxon>
        <taxon>ecological metagenomes</taxon>
    </lineage>
</organism>
<evidence type="ECO:0000313" key="1">
    <source>
        <dbReference type="EMBL" id="KKM03459.1"/>
    </source>
</evidence>
<accession>A0A0F9GXG9</accession>
<name>A0A0F9GXG9_9ZZZZ</name>
<protein>
    <submittedName>
        <fullName evidence="1">Uncharacterized protein</fullName>
    </submittedName>
</protein>
<proteinExistence type="predicted"/>
<dbReference type="EMBL" id="LAZR01016675">
    <property type="protein sequence ID" value="KKM03459.1"/>
    <property type="molecule type" value="Genomic_DNA"/>
</dbReference>
<sequence>MTVIDVGLVQMSELKIEMGKIENAFREKGLTTNNWRLVLSELLTNSLQKTYKSQKGNVKLMRDSDEPTLFEEEKEEG</sequence>
<dbReference type="AlphaFoldDB" id="A0A0F9GXG9"/>
<comment type="caution">
    <text evidence="1">The sequence shown here is derived from an EMBL/GenBank/DDBJ whole genome shotgun (WGS) entry which is preliminary data.</text>
</comment>